<name>A0AC60NVG9_IXOPE</name>
<comment type="caution">
    <text evidence="1">The sequence shown here is derived from an EMBL/GenBank/DDBJ whole genome shotgun (WGS) entry which is preliminary data.</text>
</comment>
<gene>
    <name evidence="1" type="ORF">HPB47_011786</name>
</gene>
<dbReference type="EMBL" id="JABSTQ010011462">
    <property type="protein sequence ID" value="KAG0411099.1"/>
    <property type="molecule type" value="Genomic_DNA"/>
</dbReference>
<reference evidence="1 2" key="1">
    <citation type="journal article" date="2020" name="Cell">
        <title>Large-Scale Comparative Analyses of Tick Genomes Elucidate Their Genetic Diversity and Vector Capacities.</title>
        <authorList>
            <consortium name="Tick Genome and Microbiome Consortium (TIGMIC)"/>
            <person name="Jia N."/>
            <person name="Wang J."/>
            <person name="Shi W."/>
            <person name="Du L."/>
            <person name="Sun Y."/>
            <person name="Zhan W."/>
            <person name="Jiang J.F."/>
            <person name="Wang Q."/>
            <person name="Zhang B."/>
            <person name="Ji P."/>
            <person name="Bell-Sakyi L."/>
            <person name="Cui X.M."/>
            <person name="Yuan T.T."/>
            <person name="Jiang B.G."/>
            <person name="Yang W.F."/>
            <person name="Lam T.T."/>
            <person name="Chang Q.C."/>
            <person name="Ding S.J."/>
            <person name="Wang X.J."/>
            <person name="Zhu J.G."/>
            <person name="Ruan X.D."/>
            <person name="Zhao L."/>
            <person name="Wei J.T."/>
            <person name="Ye R.Z."/>
            <person name="Que T.C."/>
            <person name="Du C.H."/>
            <person name="Zhou Y.H."/>
            <person name="Cheng J.X."/>
            <person name="Dai P.F."/>
            <person name="Guo W.B."/>
            <person name="Han X.H."/>
            <person name="Huang E.J."/>
            <person name="Li L.F."/>
            <person name="Wei W."/>
            <person name="Gao Y.C."/>
            <person name="Liu J.Z."/>
            <person name="Shao H.Z."/>
            <person name="Wang X."/>
            <person name="Wang C.C."/>
            <person name="Yang T.C."/>
            <person name="Huo Q.B."/>
            <person name="Li W."/>
            <person name="Chen H.Y."/>
            <person name="Chen S.E."/>
            <person name="Zhou L.G."/>
            <person name="Ni X.B."/>
            <person name="Tian J.H."/>
            <person name="Sheng Y."/>
            <person name="Liu T."/>
            <person name="Pan Y.S."/>
            <person name="Xia L.Y."/>
            <person name="Li J."/>
            <person name="Zhao F."/>
            <person name="Cao W.C."/>
        </authorList>
    </citation>
    <scope>NUCLEOTIDE SEQUENCE [LARGE SCALE GENOMIC DNA]</scope>
    <source>
        <strain evidence="1">Iper-2018</strain>
    </source>
</reference>
<sequence length="143" mass="15515">MTTHWRGDAIGSPFSPLGLSASAPPRSAEGAGADDAQGVLWRPKGKRVGRSFREDAEATPGRMIQVKATGSSRTARPGRRPPQLGPPDTRIGRRPWRAGQDDAPGTPPEPPELLPRRYTLFTPVYALTEGARVQLTPRFGRPR</sequence>
<protein>
    <submittedName>
        <fullName evidence="1">Uncharacterized protein</fullName>
    </submittedName>
</protein>
<proteinExistence type="predicted"/>
<organism evidence="1 2">
    <name type="scientific">Ixodes persulcatus</name>
    <name type="common">Taiga tick</name>
    <dbReference type="NCBI Taxonomy" id="34615"/>
    <lineage>
        <taxon>Eukaryota</taxon>
        <taxon>Metazoa</taxon>
        <taxon>Ecdysozoa</taxon>
        <taxon>Arthropoda</taxon>
        <taxon>Chelicerata</taxon>
        <taxon>Arachnida</taxon>
        <taxon>Acari</taxon>
        <taxon>Parasitiformes</taxon>
        <taxon>Ixodida</taxon>
        <taxon>Ixodoidea</taxon>
        <taxon>Ixodidae</taxon>
        <taxon>Ixodinae</taxon>
        <taxon>Ixodes</taxon>
    </lineage>
</organism>
<accession>A0AC60NVG9</accession>
<evidence type="ECO:0000313" key="2">
    <source>
        <dbReference type="Proteomes" id="UP000805193"/>
    </source>
</evidence>
<dbReference type="Proteomes" id="UP000805193">
    <property type="component" value="Unassembled WGS sequence"/>
</dbReference>
<keyword evidence="2" id="KW-1185">Reference proteome</keyword>
<evidence type="ECO:0000313" key="1">
    <source>
        <dbReference type="EMBL" id="KAG0411099.1"/>
    </source>
</evidence>